<gene>
    <name evidence="2" type="ORF">ACFP1L_13325</name>
</gene>
<dbReference type="EMBL" id="JBHSSE010000028">
    <property type="protein sequence ID" value="MFC6202848.1"/>
    <property type="molecule type" value="Genomic_DNA"/>
</dbReference>
<reference evidence="3" key="1">
    <citation type="journal article" date="2019" name="Int. J. Syst. Evol. Microbiol.">
        <title>The Global Catalogue of Microorganisms (GCM) 10K type strain sequencing project: providing services to taxonomists for standard genome sequencing and annotation.</title>
        <authorList>
            <consortium name="The Broad Institute Genomics Platform"/>
            <consortium name="The Broad Institute Genome Sequencing Center for Infectious Disease"/>
            <person name="Wu L."/>
            <person name="Ma J."/>
        </authorList>
    </citation>
    <scope>NUCLEOTIDE SEQUENCE [LARGE SCALE GENOMIC DNA]</scope>
    <source>
        <strain evidence="3">CCM 8930</strain>
    </source>
</reference>
<dbReference type="Proteomes" id="UP001596171">
    <property type="component" value="Unassembled WGS sequence"/>
</dbReference>
<dbReference type="RefSeq" id="WP_137616033.1">
    <property type="nucleotide sequence ID" value="NZ_BJDI01000006.1"/>
</dbReference>
<accession>A0ABW1SNJ5</accession>
<sequence length="307" mass="32354">MVKRLLDCTASDYAAMSAADLKQAIYAAEGRTILSENVVSLQPIVDSVTNSEIAAFAGADLILLNAIDLNQLEIKGLPATDGNPISALKRLVGKPIGINLEPVAHEGLMSTQQAISTGRQATLATIQQAEKLGVDYICLTGNPGTGVNNAQILATIKLAKQHFSGLIIAGKMHSSGVDEPIINAKIATDFIAAGVDILLVPALYTVPRITKALLAEVIQVVDAHNTQVANPADKVLTMATIGTSQESSPTEVITKIALEDKALGIDIHHIGDAGYAGIAFPENINALGLAVRGERHQLRIRARSLRR</sequence>
<evidence type="ECO:0000259" key="1">
    <source>
        <dbReference type="Pfam" id="PF25509"/>
    </source>
</evidence>
<dbReference type="Pfam" id="PF25509">
    <property type="entry name" value="DUF7916"/>
    <property type="match status" value="1"/>
</dbReference>
<name>A0ABW1SNJ5_9LACO</name>
<evidence type="ECO:0000313" key="3">
    <source>
        <dbReference type="Proteomes" id="UP001596171"/>
    </source>
</evidence>
<evidence type="ECO:0000313" key="2">
    <source>
        <dbReference type="EMBL" id="MFC6202848.1"/>
    </source>
</evidence>
<comment type="caution">
    <text evidence="2">The sequence shown here is derived from an EMBL/GenBank/DDBJ whole genome shotgun (WGS) entry which is preliminary data.</text>
</comment>
<keyword evidence="3" id="KW-1185">Reference proteome</keyword>
<dbReference type="InterPro" id="IPR011060">
    <property type="entry name" value="RibuloseP-bd_barrel"/>
</dbReference>
<dbReference type="InterPro" id="IPR057238">
    <property type="entry name" value="DUF7916"/>
</dbReference>
<protein>
    <submittedName>
        <fullName evidence="2">Haloacid dehalogenase-like hydrolase</fullName>
    </submittedName>
</protein>
<organism evidence="2 3">
    <name type="scientific">Lactiplantibacillus nangangensis</name>
    <dbReference type="NCBI Taxonomy" id="2559917"/>
    <lineage>
        <taxon>Bacteria</taxon>
        <taxon>Bacillati</taxon>
        <taxon>Bacillota</taxon>
        <taxon>Bacilli</taxon>
        <taxon>Lactobacillales</taxon>
        <taxon>Lactobacillaceae</taxon>
        <taxon>Lactiplantibacillus</taxon>
    </lineage>
</organism>
<proteinExistence type="predicted"/>
<feature type="domain" description="DUF7916" evidence="1">
    <location>
        <begin position="6"/>
        <end position="307"/>
    </location>
</feature>
<dbReference type="SUPFAM" id="SSF51366">
    <property type="entry name" value="Ribulose-phoshate binding barrel"/>
    <property type="match status" value="1"/>
</dbReference>